<reference evidence="5 6" key="1">
    <citation type="journal article" date="2024" name="Chem. Sci.">
        <title>Discovery of megapolipeptins by genome mining of a Burkholderiales bacteria collection.</title>
        <authorList>
            <person name="Paulo B.S."/>
            <person name="Recchia M.J.J."/>
            <person name="Lee S."/>
            <person name="Fergusson C.H."/>
            <person name="Romanowski S.B."/>
            <person name="Hernandez A."/>
            <person name="Krull N."/>
            <person name="Liu D.Y."/>
            <person name="Cavanagh H."/>
            <person name="Bos A."/>
            <person name="Gray C.A."/>
            <person name="Murphy B.T."/>
            <person name="Linington R.G."/>
            <person name="Eustaquio A.S."/>
        </authorList>
    </citation>
    <scope>NUCLEOTIDE SEQUENCE [LARGE SCALE GENOMIC DNA]</scope>
    <source>
        <strain evidence="5 6">RL17-350-BIC-A</strain>
    </source>
</reference>
<evidence type="ECO:0000259" key="4">
    <source>
        <dbReference type="PROSITE" id="PS50043"/>
    </source>
</evidence>
<dbReference type="PANTHER" id="PTHR44688:SF16">
    <property type="entry name" value="DNA-BINDING TRANSCRIPTIONAL ACTIVATOR DEVR_DOSR"/>
    <property type="match status" value="1"/>
</dbReference>
<evidence type="ECO:0000313" key="5">
    <source>
        <dbReference type="EMBL" id="MFM0006488.1"/>
    </source>
</evidence>
<evidence type="ECO:0000313" key="6">
    <source>
        <dbReference type="Proteomes" id="UP001629230"/>
    </source>
</evidence>
<dbReference type="Pfam" id="PF00196">
    <property type="entry name" value="GerE"/>
    <property type="match status" value="1"/>
</dbReference>
<dbReference type="Proteomes" id="UP001629230">
    <property type="component" value="Unassembled WGS sequence"/>
</dbReference>
<dbReference type="SUPFAM" id="SSF52540">
    <property type="entry name" value="P-loop containing nucleoside triphosphate hydrolases"/>
    <property type="match status" value="1"/>
</dbReference>
<keyword evidence="2" id="KW-0238">DNA-binding</keyword>
<protein>
    <submittedName>
        <fullName evidence="5">LuxR C-terminal-related transcriptional regulator</fullName>
    </submittedName>
</protein>
<keyword evidence="6" id="KW-1185">Reference proteome</keyword>
<sequence>MTKEPMHSETLPLLLATKVLPPRLSPGLIDRPRLFDLAAQAENRRLTVIKAPAGFGKTSLAITWLNRLRASGARVAWLSLDDEDDEPARFLHHLARSLRHACNNVGASAIGLAAGSSLVPAHAIVSTLINDLVEVEDEVCLFLDDYHLISLPAIHDAMSFFIANAPSHVHVIVCTRADSALPLARLRAQNELLEIDASTLRFNFDETRYFVERECPGRLGTSGVKSLHATTEGWAAALRISASVLSREEPRPGWESSAPSGASRPFAAYLEDMLTRLPDEMVSFMLRTAILERLTAPLCQAVTGVKASQSMLEAIAARQLLLEPMDLEGHWFRYHPLLREYLRQRLGTQSGDELADLHRRACRWYASQENWTDAVRHAIAAGDTDDAIALIGNCAMALVKKGDLLTLLGWQRHFPAHLMRGQVEVTLAIAWGMALAIRPNDALAMLDAIERDAHASADPDSIRWECRVIRSVVVALQDNPQAALAIAQPCLDRPSTDIWSTNVASNVVRFAHWKAGNLEALYATPWIPYSIEEDQRNVFASTYRLCLLGHAEMQQMHFDLAERYFTEAMQLAERHSGPQSVSAALCAPMIAQIRYEQGRLDEAEALLVDLMPVIELAVLLDSTLIAFRLLIRIAAARSNTVQAYALLNQGEALGHARHWNRLIAGGLVERTRLYLLEGRIAEAAGCVAQLEHLAAPGPAGSPAVSPEIGTYRSLAAAYLAMAQKRTQDGIEIVRAALEVVDARHETYLALRLRSVLALICLGADERDRAVEIFRDLLKEAAAAGIYQSIIDLFPEVGALLQAVRDDTRATAQTKALLCYVDRLLDGWRALYQPGSKSARDTEREALSARERNIVDLIADGQSNKEIARTLGIAPETVKSHVKSIFVKLSVDKRAQAVARAQALGLVKQA</sequence>
<proteinExistence type="predicted"/>
<accession>A0ABW9B2J8</accession>
<dbReference type="InterPro" id="IPR041617">
    <property type="entry name" value="TPR_MalT"/>
</dbReference>
<dbReference type="InterPro" id="IPR059106">
    <property type="entry name" value="WHD_MalT"/>
</dbReference>
<evidence type="ECO:0000256" key="2">
    <source>
        <dbReference type="ARBA" id="ARBA00023125"/>
    </source>
</evidence>
<dbReference type="Pfam" id="PF17874">
    <property type="entry name" value="TPR_MalT"/>
    <property type="match status" value="1"/>
</dbReference>
<dbReference type="InterPro" id="IPR027417">
    <property type="entry name" value="P-loop_NTPase"/>
</dbReference>
<comment type="caution">
    <text evidence="5">The sequence shown here is derived from an EMBL/GenBank/DDBJ whole genome shotgun (WGS) entry which is preliminary data.</text>
</comment>
<dbReference type="RefSeq" id="WP_408181003.1">
    <property type="nucleotide sequence ID" value="NZ_JAQQEZ010000042.1"/>
</dbReference>
<dbReference type="InterPro" id="IPR011990">
    <property type="entry name" value="TPR-like_helical_dom_sf"/>
</dbReference>
<dbReference type="Gene3D" id="3.40.50.300">
    <property type="entry name" value="P-loop containing nucleotide triphosphate hydrolases"/>
    <property type="match status" value="1"/>
</dbReference>
<dbReference type="PROSITE" id="PS50043">
    <property type="entry name" value="HTH_LUXR_2"/>
    <property type="match status" value="1"/>
</dbReference>
<dbReference type="PRINTS" id="PR00038">
    <property type="entry name" value="HTHLUXR"/>
</dbReference>
<feature type="domain" description="HTH luxR-type" evidence="4">
    <location>
        <begin position="839"/>
        <end position="904"/>
    </location>
</feature>
<evidence type="ECO:0000256" key="1">
    <source>
        <dbReference type="ARBA" id="ARBA00023015"/>
    </source>
</evidence>
<dbReference type="PROSITE" id="PS00622">
    <property type="entry name" value="HTH_LUXR_1"/>
    <property type="match status" value="1"/>
</dbReference>
<dbReference type="CDD" id="cd06170">
    <property type="entry name" value="LuxR_C_like"/>
    <property type="match status" value="1"/>
</dbReference>
<organism evidence="5 6">
    <name type="scientific">Paraburkholderia dipogonis</name>
    <dbReference type="NCBI Taxonomy" id="1211383"/>
    <lineage>
        <taxon>Bacteria</taxon>
        <taxon>Pseudomonadati</taxon>
        <taxon>Pseudomonadota</taxon>
        <taxon>Betaproteobacteria</taxon>
        <taxon>Burkholderiales</taxon>
        <taxon>Burkholderiaceae</taxon>
        <taxon>Paraburkholderia</taxon>
    </lineage>
</organism>
<name>A0ABW9B2J8_9BURK</name>
<keyword evidence="1" id="KW-0805">Transcription regulation</keyword>
<dbReference type="Pfam" id="PF25873">
    <property type="entry name" value="WHD_MalT"/>
    <property type="match status" value="1"/>
</dbReference>
<dbReference type="Gene3D" id="1.10.10.10">
    <property type="entry name" value="Winged helix-like DNA-binding domain superfamily/Winged helix DNA-binding domain"/>
    <property type="match status" value="1"/>
</dbReference>
<evidence type="ECO:0000256" key="3">
    <source>
        <dbReference type="ARBA" id="ARBA00023163"/>
    </source>
</evidence>
<dbReference type="InterPro" id="IPR016032">
    <property type="entry name" value="Sig_transdc_resp-reg_C-effctor"/>
</dbReference>
<dbReference type="Gene3D" id="1.25.40.10">
    <property type="entry name" value="Tetratricopeptide repeat domain"/>
    <property type="match status" value="1"/>
</dbReference>
<keyword evidence="3" id="KW-0804">Transcription</keyword>
<dbReference type="SUPFAM" id="SSF46894">
    <property type="entry name" value="C-terminal effector domain of the bipartite response regulators"/>
    <property type="match status" value="1"/>
</dbReference>
<gene>
    <name evidence="5" type="ORF">PQR57_36580</name>
</gene>
<dbReference type="InterPro" id="IPR036388">
    <property type="entry name" value="WH-like_DNA-bd_sf"/>
</dbReference>
<dbReference type="SMART" id="SM00421">
    <property type="entry name" value="HTH_LUXR"/>
    <property type="match status" value="1"/>
</dbReference>
<dbReference type="EMBL" id="JAQQEZ010000042">
    <property type="protein sequence ID" value="MFM0006488.1"/>
    <property type="molecule type" value="Genomic_DNA"/>
</dbReference>
<dbReference type="InterPro" id="IPR000792">
    <property type="entry name" value="Tscrpt_reg_LuxR_C"/>
</dbReference>
<dbReference type="PANTHER" id="PTHR44688">
    <property type="entry name" value="DNA-BINDING TRANSCRIPTIONAL ACTIVATOR DEVR_DOSR"/>
    <property type="match status" value="1"/>
</dbReference>